<evidence type="ECO:0000313" key="2">
    <source>
        <dbReference type="Proteomes" id="UP000663623"/>
    </source>
</evidence>
<dbReference type="RefSeq" id="WP_207179851.1">
    <property type="nucleotide sequence ID" value="NZ_AP024480.1"/>
</dbReference>
<dbReference type="NCBIfam" id="TIGR01908">
    <property type="entry name" value="cas_CXXC_CXXC"/>
    <property type="match status" value="1"/>
</dbReference>
<name>A0ABN6E9W8_9FIRM</name>
<gene>
    <name evidence="1" type="ORF">CaldiYA01_22860</name>
</gene>
<dbReference type="InterPro" id="IPR010180">
    <property type="entry name" value="CRISPR-assoc_prot_CXXC-CXXC"/>
</dbReference>
<protein>
    <recommendedName>
        <fullName evidence="3">CRISPR-associated protein CXXC-CXXC domain-containing protein</fullName>
    </recommendedName>
</protein>
<reference evidence="1 2" key="1">
    <citation type="submission" date="2021-02" db="EMBL/GenBank/DDBJ databases">
        <title>Nitrogen-fixing ability and nitrogen fixation related genes of thermophilic fermentative bacteria in the genus Caldicellulosiruptor.</title>
        <authorList>
            <person name="Chen Y."/>
            <person name="Nishihara A."/>
            <person name="Haruta S."/>
        </authorList>
    </citation>
    <scope>NUCLEOTIDE SEQUENCE [LARGE SCALE GENOMIC DNA]</scope>
    <source>
        <strain evidence="1 2">YA01</strain>
    </source>
</reference>
<dbReference type="EMBL" id="AP024480">
    <property type="protein sequence ID" value="BCS82326.1"/>
    <property type="molecule type" value="Genomic_DNA"/>
</dbReference>
<organism evidence="1 2">
    <name type="scientific">Caldicellulosiruptor diazotrophicus</name>
    <dbReference type="NCBI Taxonomy" id="2806205"/>
    <lineage>
        <taxon>Bacteria</taxon>
        <taxon>Bacillati</taxon>
        <taxon>Bacillota</taxon>
        <taxon>Bacillota incertae sedis</taxon>
        <taxon>Caldicellulosiruptorales</taxon>
        <taxon>Caldicellulosiruptoraceae</taxon>
        <taxon>Caldicellulosiruptor</taxon>
    </lineage>
</organism>
<keyword evidence="2" id="KW-1185">Reference proteome</keyword>
<proteinExistence type="predicted"/>
<evidence type="ECO:0000313" key="1">
    <source>
        <dbReference type="EMBL" id="BCS82326.1"/>
    </source>
</evidence>
<sequence>MDKLTLYPGNWLYNASVIGFLNVISWKLGEDVIENWLNEDGSISIDKTIFEPVKVGKENIPKSLVCYVEYLTENEDIEEWLENKDKKGNSNREKLEEYYNEMGEFGYKLVRAFNKLFSKNMPYQNLVQQGDRKEFIIFLLNLFSMANNKVTYRCDLCGNERAIEPDETSKLEKRLFKFDLMHSSLLGPSAGEFPNSFWNNNASLRICPICSYFIIHHHLAVTQLEDGSEIFINAPSFLIMWYLNKYVKAINEKVKTSEARKLLGMSVMEMALKVNIQLGKWTMMNIEVVSKLKVRHKKKVDYNLEFYSLPHEVISLLLNRKISSILTEIGETSILNLVLSQNYERIMEIGEKVFKIALQKLSEESNKTKKDKSDEDDEFIAHYFQLVKEKSDLIKISQKLFELYLLIMEKQKGRL</sequence>
<dbReference type="Proteomes" id="UP000663623">
    <property type="component" value="Chromosome"/>
</dbReference>
<evidence type="ECO:0008006" key="3">
    <source>
        <dbReference type="Google" id="ProtNLM"/>
    </source>
</evidence>
<accession>A0ABN6E9W8</accession>